<reference evidence="3" key="1">
    <citation type="journal article" date="2019" name="Int. J. Syst. Evol. Microbiol.">
        <title>The Global Catalogue of Microorganisms (GCM) 10K type strain sequencing project: providing services to taxonomists for standard genome sequencing and annotation.</title>
        <authorList>
            <consortium name="The Broad Institute Genomics Platform"/>
            <consortium name="The Broad Institute Genome Sequencing Center for Infectious Disease"/>
            <person name="Wu L."/>
            <person name="Ma J."/>
        </authorList>
    </citation>
    <scope>NUCLEOTIDE SEQUENCE [LARGE SCALE GENOMIC DNA]</scope>
    <source>
        <strain evidence="3">CCUG 59189</strain>
    </source>
</reference>
<evidence type="ECO:0000313" key="2">
    <source>
        <dbReference type="EMBL" id="MFD1177837.1"/>
    </source>
</evidence>
<evidence type="ECO:0000259" key="1">
    <source>
        <dbReference type="Pfam" id="PF10020"/>
    </source>
</evidence>
<sequence length="152" mass="17872">MEEIIKVNGIGHFEYSTELYSYIHNEGKVHWALKMVDESTDIEELIRKAELLFIELESFEEAAKIKIAEKLIDFKNEFWPEYDENDAELDWDAVDAGEFDITIEEFVELISLIEIEIRSNEIYCEYLDGDLFGGHRIHAHFSDDYNLNKAEI</sequence>
<evidence type="ECO:0000313" key="3">
    <source>
        <dbReference type="Proteomes" id="UP001597262"/>
    </source>
</evidence>
<proteinExistence type="predicted"/>
<dbReference type="EMBL" id="JBHTLM010000012">
    <property type="protein sequence ID" value="MFD1177837.1"/>
    <property type="molecule type" value="Genomic_DNA"/>
</dbReference>
<gene>
    <name evidence="2" type="ORF">ACFQ3W_16225</name>
</gene>
<dbReference type="Pfam" id="PF10020">
    <property type="entry name" value="DUF2262"/>
    <property type="match status" value="1"/>
</dbReference>
<dbReference type="Proteomes" id="UP001597262">
    <property type="component" value="Unassembled WGS sequence"/>
</dbReference>
<protein>
    <submittedName>
        <fullName evidence="2">DUF2262 domain-containing protein</fullName>
    </submittedName>
</protein>
<organism evidence="2 3">
    <name type="scientific">Paenibacillus puldeungensis</name>
    <dbReference type="NCBI Taxonomy" id="696536"/>
    <lineage>
        <taxon>Bacteria</taxon>
        <taxon>Bacillati</taxon>
        <taxon>Bacillota</taxon>
        <taxon>Bacilli</taxon>
        <taxon>Bacillales</taxon>
        <taxon>Paenibacillaceae</taxon>
        <taxon>Paenibacillus</taxon>
    </lineage>
</organism>
<keyword evidence="3" id="KW-1185">Reference proteome</keyword>
<dbReference type="RefSeq" id="WP_379320287.1">
    <property type="nucleotide sequence ID" value="NZ_JBHTLM010000012.1"/>
</dbReference>
<feature type="domain" description="DUF2262" evidence="1">
    <location>
        <begin position="10"/>
        <end position="152"/>
    </location>
</feature>
<name>A0ABW3S0Q1_9BACL</name>
<dbReference type="InterPro" id="IPR019260">
    <property type="entry name" value="DUF2262"/>
</dbReference>
<accession>A0ABW3S0Q1</accession>
<comment type="caution">
    <text evidence="2">The sequence shown here is derived from an EMBL/GenBank/DDBJ whole genome shotgun (WGS) entry which is preliminary data.</text>
</comment>